<reference evidence="2" key="1">
    <citation type="submission" date="2010-08" db="EMBL/GenBank/DDBJ databases">
        <authorList>
            <consortium name="Caenorhabditis japonica Sequencing Consortium"/>
            <person name="Wilson R.K."/>
        </authorList>
    </citation>
    <scope>NUCLEOTIDE SEQUENCE [LARGE SCALE GENOMIC DNA]</scope>
    <source>
        <strain evidence="2">DF5081</strain>
    </source>
</reference>
<reference evidence="1" key="2">
    <citation type="submission" date="2022-06" db="UniProtKB">
        <authorList>
            <consortium name="EnsemblMetazoa"/>
        </authorList>
    </citation>
    <scope>IDENTIFICATION</scope>
    <source>
        <strain evidence="1">DF5081</strain>
    </source>
</reference>
<evidence type="ECO:0000313" key="1">
    <source>
        <dbReference type="EnsemblMetazoa" id="CJA13354.1"/>
    </source>
</evidence>
<organism evidence="1 2">
    <name type="scientific">Caenorhabditis japonica</name>
    <dbReference type="NCBI Taxonomy" id="281687"/>
    <lineage>
        <taxon>Eukaryota</taxon>
        <taxon>Metazoa</taxon>
        <taxon>Ecdysozoa</taxon>
        <taxon>Nematoda</taxon>
        <taxon>Chromadorea</taxon>
        <taxon>Rhabditida</taxon>
        <taxon>Rhabditina</taxon>
        <taxon>Rhabditomorpha</taxon>
        <taxon>Rhabditoidea</taxon>
        <taxon>Rhabditidae</taxon>
        <taxon>Peloderinae</taxon>
        <taxon>Caenorhabditis</taxon>
    </lineage>
</organism>
<dbReference type="EnsemblMetazoa" id="CJA13354.1">
    <property type="protein sequence ID" value="CJA13354.1"/>
    <property type="gene ID" value="WBGene00132558"/>
</dbReference>
<dbReference type="AlphaFoldDB" id="A0A8R1DWB4"/>
<proteinExistence type="predicted"/>
<name>A0A8R1DWB4_CAEJA</name>
<sequence length="81" mass="8898">MFLGAPVPNHKFIKNTPVKNRNERIVPGASAESQRMLAAMDGSHVRDVDEELAVHFASHCVHPSSSKFHALAVPIRSRSDP</sequence>
<evidence type="ECO:0000313" key="2">
    <source>
        <dbReference type="Proteomes" id="UP000005237"/>
    </source>
</evidence>
<protein>
    <submittedName>
        <fullName evidence="1">Uncharacterized protein</fullName>
    </submittedName>
</protein>
<keyword evidence="2" id="KW-1185">Reference proteome</keyword>
<dbReference type="Proteomes" id="UP000005237">
    <property type="component" value="Unassembled WGS sequence"/>
</dbReference>
<accession>A0A8R1DWB4</accession>